<dbReference type="AlphaFoldDB" id="A0A3L8ABE0"/>
<evidence type="ECO:0000256" key="10">
    <source>
        <dbReference type="ARBA" id="ARBA00022989"/>
    </source>
</evidence>
<evidence type="ECO:0000313" key="15">
    <source>
        <dbReference type="Proteomes" id="UP000267159"/>
    </source>
</evidence>
<evidence type="ECO:0000256" key="2">
    <source>
        <dbReference type="ARBA" id="ARBA00009819"/>
    </source>
</evidence>
<dbReference type="Proteomes" id="UP000267159">
    <property type="component" value="Unassembled WGS sequence"/>
</dbReference>
<keyword evidence="4 13" id="KW-1003">Cell membrane</keyword>
<feature type="transmembrane region" description="Helical" evidence="13">
    <location>
        <begin position="98"/>
        <end position="123"/>
    </location>
</feature>
<proteinExistence type="inferred from homology"/>
<dbReference type="GO" id="GO:0020037">
    <property type="term" value="F:heme binding"/>
    <property type="evidence" value="ECO:0007669"/>
    <property type="project" value="TreeGrafter"/>
</dbReference>
<evidence type="ECO:0000256" key="3">
    <source>
        <dbReference type="ARBA" id="ARBA00022448"/>
    </source>
</evidence>
<dbReference type="PIRSF" id="PIRSF006446">
    <property type="entry name" value="Cyt_quinol_oxidase_1"/>
    <property type="match status" value="1"/>
</dbReference>
<evidence type="ECO:0000256" key="12">
    <source>
        <dbReference type="ARBA" id="ARBA00023136"/>
    </source>
</evidence>
<dbReference type="RefSeq" id="WP_121766655.1">
    <property type="nucleotide sequence ID" value="NZ_RAZM01000030.1"/>
</dbReference>
<dbReference type="GO" id="GO:0070069">
    <property type="term" value="C:cytochrome complex"/>
    <property type="evidence" value="ECO:0007669"/>
    <property type="project" value="UniProtKB-UniRule"/>
</dbReference>
<evidence type="ECO:0000256" key="8">
    <source>
        <dbReference type="ARBA" id="ARBA00022723"/>
    </source>
</evidence>
<feature type="transmembrane region" description="Helical" evidence="13">
    <location>
        <begin position="400"/>
        <end position="424"/>
    </location>
</feature>
<evidence type="ECO:0000256" key="13">
    <source>
        <dbReference type="PIRNR" id="PIRNR006446"/>
    </source>
</evidence>
<dbReference type="GO" id="GO:0046872">
    <property type="term" value="F:metal ion binding"/>
    <property type="evidence" value="ECO:0007669"/>
    <property type="project" value="UniProtKB-UniRule"/>
</dbReference>
<keyword evidence="7 13" id="KW-0812">Transmembrane</keyword>
<dbReference type="GO" id="GO:0016682">
    <property type="term" value="F:oxidoreductase activity, acting on diphenols and related substances as donors, oxygen as acceptor"/>
    <property type="evidence" value="ECO:0007669"/>
    <property type="project" value="TreeGrafter"/>
</dbReference>
<evidence type="ECO:0000256" key="1">
    <source>
        <dbReference type="ARBA" id="ARBA00004429"/>
    </source>
</evidence>
<feature type="transmembrane region" description="Helical" evidence="13">
    <location>
        <begin position="220"/>
        <end position="241"/>
    </location>
</feature>
<comment type="caution">
    <text evidence="14">The sequence shown here is derived from an EMBL/GenBank/DDBJ whole genome shotgun (WGS) entry which is preliminary data.</text>
</comment>
<sequence length="523" mass="58189">MIESIDTSLIDWSRAQFAMTAMYHWIFVPLTLGLAVVMGIMETLYYKTGREFWKKTAMFWMKLFGINFAIGVATGLILEFEFGTNWSNYSWFVGDIFGAPLAIEGILAFFMEATFIAVMFFGWGKVSKRFHLASTWLTGLGATISAWWILVANAWMQHPVGMEFNPDTVRNEMVDFWAVATSPVAVNKFFHTVLSGWVLGAIFVVGISCWYLLKKRNREFALASIKIGAIFGLVASLLSAWTGDSSGYQIAQTQPMKLAAVEGLYEGGTNVGLVGIGMLNPEKKTYDDGKDPFLFCIEIPSMLSFLAERDVDGYVPGIANIIEGGYEMKDGTKALSAAEKIERGKTAIGALAAYRAAKSAGHEEDAQVAYKVLQENIPYFGYGYIKDVNQLVPNVPLNFYAFRIMVILGGYFILFFIVVLFFIYKKDLSKMRWMHWIALLTIPLGYIAGQAGWVVAECGRQPWAIRDMLPTSVAISKLDVSSVQTTFFIFLFLFTVMLIAGAGIMVKAIKKGPETGENVTINH</sequence>
<keyword evidence="9 13" id="KW-0249">Electron transport</keyword>
<comment type="similarity">
    <text evidence="2 13">Belongs to the cytochrome ubiquinol oxidase subunit 1 family.</text>
</comment>
<dbReference type="GO" id="GO:0019646">
    <property type="term" value="P:aerobic electron transport chain"/>
    <property type="evidence" value="ECO:0007669"/>
    <property type="project" value="InterPro"/>
</dbReference>
<dbReference type="InterPro" id="IPR002585">
    <property type="entry name" value="Cyt-d_ubiquinol_oxidase_su_1"/>
</dbReference>
<evidence type="ECO:0000313" key="14">
    <source>
        <dbReference type="EMBL" id="RLT79983.1"/>
    </source>
</evidence>
<gene>
    <name evidence="14" type="ORF">D7Y07_10905</name>
</gene>
<evidence type="ECO:0000256" key="6">
    <source>
        <dbReference type="ARBA" id="ARBA00022617"/>
    </source>
</evidence>
<evidence type="ECO:0000256" key="11">
    <source>
        <dbReference type="ARBA" id="ARBA00023004"/>
    </source>
</evidence>
<keyword evidence="10 13" id="KW-1133">Transmembrane helix</keyword>
<comment type="subcellular location">
    <subcellularLocation>
        <location evidence="1">Cell inner membrane</location>
        <topology evidence="1">Multi-pass membrane protein</topology>
    </subcellularLocation>
</comment>
<dbReference type="Pfam" id="PF01654">
    <property type="entry name" value="Cyt_bd_oxida_I"/>
    <property type="match status" value="1"/>
</dbReference>
<name>A0A3L8ABE0_9BACE</name>
<dbReference type="PANTHER" id="PTHR30365">
    <property type="entry name" value="CYTOCHROME D UBIQUINOL OXIDASE"/>
    <property type="match status" value="1"/>
</dbReference>
<keyword evidence="12 13" id="KW-0472">Membrane</keyword>
<dbReference type="PANTHER" id="PTHR30365:SF0">
    <property type="entry name" value="CYTOCHROME BD-I UBIQUINOL OXIDASE SUBUNIT 1"/>
    <property type="match status" value="1"/>
</dbReference>
<keyword evidence="5" id="KW-0997">Cell inner membrane</keyword>
<dbReference type="EMBL" id="RAZM01000030">
    <property type="protein sequence ID" value="RLT79983.1"/>
    <property type="molecule type" value="Genomic_DNA"/>
</dbReference>
<accession>A0A3L8ABE0</accession>
<reference evidence="14 15" key="1">
    <citation type="submission" date="2018-09" db="EMBL/GenBank/DDBJ databases">
        <title>Murine metabolic-syndrome-specific gut microbial biobank.</title>
        <authorList>
            <person name="Liu C."/>
        </authorList>
    </citation>
    <scope>NUCLEOTIDE SEQUENCE [LARGE SCALE GENOMIC DNA]</scope>
    <source>
        <strain evidence="14 15">0.1X-D8-26</strain>
    </source>
</reference>
<feature type="transmembrane region" description="Helical" evidence="13">
    <location>
        <begin position="436"/>
        <end position="456"/>
    </location>
</feature>
<feature type="transmembrane region" description="Helical" evidence="13">
    <location>
        <begin position="135"/>
        <end position="156"/>
    </location>
</feature>
<feature type="transmembrane region" description="Helical" evidence="13">
    <location>
        <begin position="57"/>
        <end position="78"/>
    </location>
</feature>
<keyword evidence="8 13" id="KW-0479">Metal-binding</keyword>
<feature type="transmembrane region" description="Helical" evidence="13">
    <location>
        <begin position="22"/>
        <end position="45"/>
    </location>
</feature>
<keyword evidence="3 13" id="KW-0813">Transport</keyword>
<dbReference type="GO" id="GO:0005886">
    <property type="term" value="C:plasma membrane"/>
    <property type="evidence" value="ECO:0007669"/>
    <property type="project" value="UniProtKB-SubCell"/>
</dbReference>
<evidence type="ECO:0000256" key="4">
    <source>
        <dbReference type="ARBA" id="ARBA00022475"/>
    </source>
</evidence>
<feature type="transmembrane region" description="Helical" evidence="13">
    <location>
        <begin position="487"/>
        <end position="506"/>
    </location>
</feature>
<organism evidence="14 15">
    <name type="scientific">Bacteroides acidifaciens</name>
    <dbReference type="NCBI Taxonomy" id="85831"/>
    <lineage>
        <taxon>Bacteria</taxon>
        <taxon>Pseudomonadati</taxon>
        <taxon>Bacteroidota</taxon>
        <taxon>Bacteroidia</taxon>
        <taxon>Bacteroidales</taxon>
        <taxon>Bacteroidaceae</taxon>
        <taxon>Bacteroides</taxon>
    </lineage>
</organism>
<dbReference type="GO" id="GO:0009055">
    <property type="term" value="F:electron transfer activity"/>
    <property type="evidence" value="ECO:0007669"/>
    <property type="project" value="UniProtKB-UniRule"/>
</dbReference>
<keyword evidence="11 13" id="KW-0408">Iron</keyword>
<dbReference type="STRING" id="1235814.GCA_000613385_00892"/>
<evidence type="ECO:0000256" key="5">
    <source>
        <dbReference type="ARBA" id="ARBA00022519"/>
    </source>
</evidence>
<evidence type="ECO:0000256" key="7">
    <source>
        <dbReference type="ARBA" id="ARBA00022692"/>
    </source>
</evidence>
<evidence type="ECO:0000256" key="9">
    <source>
        <dbReference type="ARBA" id="ARBA00022982"/>
    </source>
</evidence>
<protein>
    <submittedName>
        <fullName evidence="14">Cytochrome ubiquinol oxidase subunit I</fullName>
    </submittedName>
</protein>
<feature type="transmembrane region" description="Helical" evidence="13">
    <location>
        <begin position="189"/>
        <end position="213"/>
    </location>
</feature>
<keyword evidence="6 13" id="KW-0349">Heme</keyword>